<dbReference type="GO" id="GO:0005634">
    <property type="term" value="C:nucleus"/>
    <property type="evidence" value="ECO:0007669"/>
    <property type="project" value="UniProtKB-SubCell"/>
</dbReference>
<evidence type="ECO:0000256" key="1">
    <source>
        <dbReference type="ARBA" id="ARBA00004123"/>
    </source>
</evidence>
<name>A0A091DTC2_FUKDA</name>
<evidence type="ECO:0000313" key="9">
    <source>
        <dbReference type="EMBL" id="KFO34332.1"/>
    </source>
</evidence>
<dbReference type="PANTHER" id="PTHR46123">
    <property type="entry name" value="MIX-TYPE HOMEOBOX GENE 1-RELATED"/>
    <property type="match status" value="1"/>
</dbReference>
<dbReference type="SUPFAM" id="SSF46689">
    <property type="entry name" value="Homeodomain-like"/>
    <property type="match status" value="2"/>
</dbReference>
<keyword evidence="2 5" id="KW-0238">DNA-binding</keyword>
<feature type="region of interest" description="Disordered" evidence="7">
    <location>
        <begin position="257"/>
        <end position="290"/>
    </location>
</feature>
<evidence type="ECO:0000256" key="3">
    <source>
        <dbReference type="ARBA" id="ARBA00023155"/>
    </source>
</evidence>
<keyword evidence="3 5" id="KW-0371">Homeobox</keyword>
<evidence type="ECO:0000259" key="8">
    <source>
        <dbReference type="PROSITE" id="PS50071"/>
    </source>
</evidence>
<keyword evidence="10" id="KW-1185">Reference proteome</keyword>
<evidence type="ECO:0000256" key="7">
    <source>
        <dbReference type="SAM" id="MobiDB-lite"/>
    </source>
</evidence>
<dbReference type="InterPro" id="IPR009057">
    <property type="entry name" value="Homeodomain-like_sf"/>
</dbReference>
<dbReference type="GO" id="GO:0000977">
    <property type="term" value="F:RNA polymerase II transcription regulatory region sequence-specific DNA binding"/>
    <property type="evidence" value="ECO:0007669"/>
    <property type="project" value="TreeGrafter"/>
</dbReference>
<dbReference type="Proteomes" id="UP000028990">
    <property type="component" value="Unassembled WGS sequence"/>
</dbReference>
<gene>
    <name evidence="9" type="ORF">H920_04265</name>
</gene>
<evidence type="ECO:0000256" key="4">
    <source>
        <dbReference type="ARBA" id="ARBA00023242"/>
    </source>
</evidence>
<evidence type="ECO:0000256" key="6">
    <source>
        <dbReference type="RuleBase" id="RU000682"/>
    </source>
</evidence>
<dbReference type="PANTHER" id="PTHR46123:SF7">
    <property type="entry name" value="DOUBLE HOMEOBOX PROTEIN A"/>
    <property type="match status" value="1"/>
</dbReference>
<proteinExistence type="predicted"/>
<protein>
    <submittedName>
        <fullName evidence="9">Double homeobox protein A</fullName>
    </submittedName>
</protein>
<dbReference type="CDD" id="cd00086">
    <property type="entry name" value="homeodomain"/>
    <property type="match status" value="1"/>
</dbReference>
<feature type="DNA-binding region" description="Homeobox" evidence="5">
    <location>
        <begin position="208"/>
        <end position="267"/>
    </location>
</feature>
<feature type="region of interest" description="Disordered" evidence="7">
    <location>
        <begin position="183"/>
        <end position="205"/>
    </location>
</feature>
<comment type="subcellular location">
    <subcellularLocation>
        <location evidence="1 5 6">Nucleus</location>
    </subcellularLocation>
</comment>
<dbReference type="eggNOG" id="KOG0490">
    <property type="taxonomic scope" value="Eukaryota"/>
</dbReference>
<dbReference type="InterPro" id="IPR051306">
    <property type="entry name" value="Homeobox_regulator"/>
</dbReference>
<sequence length="290" mass="32724">MIIAVAAIYNALTIQSRAVQYPGPRDHSCSPQLPPLLDKRLHLPVRSQALSLSATVTILCWDLVSQYETFSDIYKIREIVGGLCLEVEGKTISAPLFRTNGRVSLRMRPARLPPLSPTPVSRDVLPFLSPRTNKNLKKTTGPYSPDNKPSDALCPVLARQSNTEDTVIQAWFQNHRNSHLFQRPEPQEASESGQAHPRNWLHQRRVEVRRPRTSFSASQSQVLAQAFLNNPRPKPNATERLAKEIGVPEQTAHIWFKNQRSKLCSQSKRETPESPGRARQGRGLPEGRRR</sequence>
<evidence type="ECO:0000256" key="2">
    <source>
        <dbReference type="ARBA" id="ARBA00023125"/>
    </source>
</evidence>
<dbReference type="InterPro" id="IPR001356">
    <property type="entry name" value="HD"/>
</dbReference>
<dbReference type="EMBL" id="KN121979">
    <property type="protein sequence ID" value="KFO34332.1"/>
    <property type="molecule type" value="Genomic_DNA"/>
</dbReference>
<feature type="domain" description="Homeobox" evidence="8">
    <location>
        <begin position="206"/>
        <end position="266"/>
    </location>
</feature>
<reference evidence="9 10" key="1">
    <citation type="submission" date="2013-11" db="EMBL/GenBank/DDBJ databases">
        <title>The Damaraland mole rat (Fukomys damarensis) genome and evolution of African mole rats.</title>
        <authorList>
            <person name="Gladyshev V.N."/>
            <person name="Fang X."/>
        </authorList>
    </citation>
    <scope>NUCLEOTIDE SEQUENCE [LARGE SCALE GENOMIC DNA]</scope>
    <source>
        <tissue evidence="9">Liver</tissue>
    </source>
</reference>
<dbReference type="SMART" id="SM00389">
    <property type="entry name" value="HOX"/>
    <property type="match status" value="1"/>
</dbReference>
<keyword evidence="4 5" id="KW-0539">Nucleus</keyword>
<evidence type="ECO:0000313" key="10">
    <source>
        <dbReference type="Proteomes" id="UP000028990"/>
    </source>
</evidence>
<dbReference type="PROSITE" id="PS50071">
    <property type="entry name" value="HOMEOBOX_2"/>
    <property type="match status" value="1"/>
</dbReference>
<accession>A0A091DTC2</accession>
<feature type="region of interest" description="Disordered" evidence="7">
    <location>
        <begin position="121"/>
        <end position="153"/>
    </location>
</feature>
<dbReference type="GO" id="GO:0000981">
    <property type="term" value="F:DNA-binding transcription factor activity, RNA polymerase II-specific"/>
    <property type="evidence" value="ECO:0007669"/>
    <property type="project" value="TreeGrafter"/>
</dbReference>
<dbReference type="AlphaFoldDB" id="A0A091DTC2"/>
<dbReference type="Pfam" id="PF00046">
    <property type="entry name" value="Homeodomain"/>
    <property type="match status" value="1"/>
</dbReference>
<organism evidence="9 10">
    <name type="scientific">Fukomys damarensis</name>
    <name type="common">Damaraland mole rat</name>
    <name type="synonym">Cryptomys damarensis</name>
    <dbReference type="NCBI Taxonomy" id="885580"/>
    <lineage>
        <taxon>Eukaryota</taxon>
        <taxon>Metazoa</taxon>
        <taxon>Chordata</taxon>
        <taxon>Craniata</taxon>
        <taxon>Vertebrata</taxon>
        <taxon>Euteleostomi</taxon>
        <taxon>Mammalia</taxon>
        <taxon>Eutheria</taxon>
        <taxon>Euarchontoglires</taxon>
        <taxon>Glires</taxon>
        <taxon>Rodentia</taxon>
        <taxon>Hystricomorpha</taxon>
        <taxon>Bathyergidae</taxon>
        <taxon>Fukomys</taxon>
    </lineage>
</organism>
<dbReference type="Gene3D" id="1.10.10.60">
    <property type="entry name" value="Homeodomain-like"/>
    <property type="match status" value="1"/>
</dbReference>
<dbReference type="STRING" id="885580.ENSFDAP00000006965"/>
<evidence type="ECO:0000256" key="5">
    <source>
        <dbReference type="PROSITE-ProRule" id="PRU00108"/>
    </source>
</evidence>